<name>A0A7D5SVP5_9EURY</name>
<dbReference type="RefSeq" id="WP_179909837.1">
    <property type="nucleotide sequence ID" value="NZ_CP058910.1"/>
</dbReference>
<dbReference type="EMBL" id="CP058910">
    <property type="protein sequence ID" value="QLH75891.1"/>
    <property type="molecule type" value="Genomic_DNA"/>
</dbReference>
<keyword evidence="2" id="KW-1185">Reference proteome</keyword>
<dbReference type="AlphaFoldDB" id="A0A7D5SVP5"/>
<sequence length="256" mass="29172">MGPEYDFDLDEEPRTLDITDLERIERYKEAGYGGSVADALYNVGVRRFVFDRDFFGVNRGQTLAGRALPVKLHTYPKTDEVEAYLEEKWEEENDGVHPQKELMRTVEAKDDGTVLCFDTGGDTQPAHFGEMSCTLAKAHGARGMLCAGNVRDTRYISEMEEFPVYTRGTVPNWHGGWEIIEVDQPIHVPGHLSHYVTIRPGDFVFADFDGAQLIPREVVDEVLLRVEAIHESEQEERRQIEEGMPIDEVYEEYGVL</sequence>
<accession>A0A7D5SVP5</accession>
<gene>
    <name evidence="1" type="ORF">HZS55_00600</name>
</gene>
<organism evidence="1 2">
    <name type="scientific">Halosimplex rubrum</name>
    <dbReference type="NCBI Taxonomy" id="869889"/>
    <lineage>
        <taxon>Archaea</taxon>
        <taxon>Methanobacteriati</taxon>
        <taxon>Methanobacteriota</taxon>
        <taxon>Stenosarchaea group</taxon>
        <taxon>Halobacteria</taxon>
        <taxon>Halobacteriales</taxon>
        <taxon>Haloarculaceae</taxon>
        <taxon>Halosimplex</taxon>
    </lineage>
</organism>
<dbReference type="Pfam" id="PF03737">
    <property type="entry name" value="RraA-like"/>
    <property type="match status" value="1"/>
</dbReference>
<dbReference type="Proteomes" id="UP000509667">
    <property type="component" value="Chromosome"/>
</dbReference>
<dbReference type="PANTHER" id="PTHR33254:SF4">
    <property type="entry name" value="4-HYDROXY-4-METHYL-2-OXOGLUTARATE ALDOLASE 3-RELATED"/>
    <property type="match status" value="1"/>
</dbReference>
<proteinExistence type="predicted"/>
<dbReference type="Gene3D" id="3.50.30.40">
    <property type="entry name" value="Ribonuclease E inhibitor RraA/RraA-like"/>
    <property type="match status" value="1"/>
</dbReference>
<dbReference type="OrthoDB" id="15246at2157"/>
<dbReference type="SUPFAM" id="SSF89562">
    <property type="entry name" value="RraA-like"/>
    <property type="match status" value="1"/>
</dbReference>
<evidence type="ECO:0000313" key="1">
    <source>
        <dbReference type="EMBL" id="QLH75891.1"/>
    </source>
</evidence>
<protein>
    <submittedName>
        <fullName evidence="1">RraA family protein</fullName>
    </submittedName>
</protein>
<dbReference type="PANTHER" id="PTHR33254">
    <property type="entry name" value="4-HYDROXY-4-METHYL-2-OXOGLUTARATE ALDOLASE 3-RELATED"/>
    <property type="match status" value="1"/>
</dbReference>
<dbReference type="KEGG" id="hrr:HZS55_00600"/>
<dbReference type="CDD" id="cd16841">
    <property type="entry name" value="RraA_family"/>
    <property type="match status" value="1"/>
</dbReference>
<dbReference type="InterPro" id="IPR036704">
    <property type="entry name" value="RraA/RraA-like_sf"/>
</dbReference>
<dbReference type="GeneID" id="56076317"/>
<reference evidence="1 2" key="1">
    <citation type="submission" date="2020-07" db="EMBL/GenBank/DDBJ databases">
        <title>Halosimplex pelagicum sp. nov. and Halosimplex rubrum sp. nov., isolated from salted brown alga Laminaria, and emended description of the genus Halosimplex.</title>
        <authorList>
            <person name="Cui H."/>
        </authorList>
    </citation>
    <scope>NUCLEOTIDE SEQUENCE [LARGE SCALE GENOMIC DNA]</scope>
    <source>
        <strain evidence="1 2">R27</strain>
    </source>
</reference>
<evidence type="ECO:0000313" key="2">
    <source>
        <dbReference type="Proteomes" id="UP000509667"/>
    </source>
</evidence>
<dbReference type="InterPro" id="IPR005493">
    <property type="entry name" value="RraA/RraA-like"/>
</dbReference>